<evidence type="ECO:0000313" key="1">
    <source>
        <dbReference type="EMBL" id="AFD24170.1"/>
    </source>
</evidence>
<dbReference type="eggNOG" id="COG3477">
    <property type="taxonomic scope" value="Bacteria"/>
</dbReference>
<dbReference type="Pfam" id="PF07274">
    <property type="entry name" value="DUF1440"/>
    <property type="match status" value="1"/>
</dbReference>
<protein>
    <recommendedName>
        <fullName evidence="3">DUF1440 domain-containing protein</fullName>
    </recommendedName>
</protein>
<dbReference type="EMBL" id="CP002191">
    <property type="protein sequence ID" value="AFD24170.1"/>
    <property type="molecule type" value="Genomic_DNA"/>
</dbReference>
<accession>H8GU28</accession>
<dbReference type="STRING" id="745776.DGo_CA0243"/>
<evidence type="ECO:0000313" key="2">
    <source>
        <dbReference type="Proteomes" id="UP000007575"/>
    </source>
</evidence>
<dbReference type="PATRIC" id="fig|745776.4.peg.250"/>
<dbReference type="KEGG" id="dgo:DGo_CA0243"/>
<name>H8GU28_DEIGI</name>
<organism evidence="1 2">
    <name type="scientific">Deinococcus gobiensis (strain DSM 21396 / JCM 16679 / CGMCC 1.7299 / I-0)</name>
    <dbReference type="NCBI Taxonomy" id="745776"/>
    <lineage>
        <taxon>Bacteria</taxon>
        <taxon>Thermotogati</taxon>
        <taxon>Deinococcota</taxon>
        <taxon>Deinococci</taxon>
        <taxon>Deinococcales</taxon>
        <taxon>Deinococcaceae</taxon>
        <taxon>Deinococcus</taxon>
    </lineage>
</organism>
<gene>
    <name evidence="1" type="ordered locus">DGo_CA0243</name>
</gene>
<dbReference type="InterPro" id="IPR009898">
    <property type="entry name" value="DUF1440"/>
</dbReference>
<reference evidence="1 2" key="1">
    <citation type="journal article" date="2012" name="PLoS ONE">
        <title>Genome sequence and transcriptome analysis of the radioresistant bacterium Deinococcus gobiensis: insights into the extreme environmental adaptations.</title>
        <authorList>
            <person name="Yuan M."/>
            <person name="Chen M."/>
            <person name="Zhang W."/>
            <person name="Lu W."/>
            <person name="Wang J."/>
            <person name="Yang M."/>
            <person name="Zhao P."/>
            <person name="Tang R."/>
            <person name="Li X."/>
            <person name="Hao Y."/>
            <person name="Zhou Z."/>
            <person name="Zhan Y."/>
            <person name="Yu H."/>
            <person name="Teng C."/>
            <person name="Yan Y."/>
            <person name="Ping S."/>
            <person name="Wang Y."/>
            <person name="Lin M."/>
        </authorList>
    </citation>
    <scope>NUCLEOTIDE SEQUENCE [LARGE SCALE GENOMIC DNA]</scope>
    <source>
        <strain evidence="1 2">I-0</strain>
    </source>
</reference>
<evidence type="ECO:0008006" key="3">
    <source>
        <dbReference type="Google" id="ProtNLM"/>
    </source>
</evidence>
<dbReference type="HOGENOM" id="CLU_1472896_0_0_0"/>
<proteinExistence type="predicted"/>
<keyword evidence="2" id="KW-1185">Reference proteome</keyword>
<sequence length="183" mass="19109">MLPSMKRADPLRGALVGAVAGLVGAYVKSLAEPPLQRLTEKAFPPTPEQKKMIGADPIGRQDHMPPAEMIKAADEALTGHTPSKDAKLKGQQVIHYTLGATLGAAYGALAAVNPGVTRGAGVPAGAVMYGLTHATAVPATGFQAWPWQLPLAAVLWESGSHLAFGLTTELTRRAIEAALDRMD</sequence>
<dbReference type="Proteomes" id="UP000007575">
    <property type="component" value="Chromosome"/>
</dbReference>
<dbReference type="AlphaFoldDB" id="H8GU28"/>